<gene>
    <name evidence="2" type="ORF">PMES_03313</name>
</gene>
<feature type="compositionally biased region" description="Basic and acidic residues" evidence="1">
    <location>
        <begin position="1"/>
        <end position="15"/>
    </location>
</feature>
<protein>
    <submittedName>
        <fullName evidence="2">Uncharacterized protein</fullName>
    </submittedName>
</protein>
<reference evidence="2" key="1">
    <citation type="submission" date="2013-03" db="EMBL/GenBank/DDBJ databases">
        <title>Genome Sequence of the Profundibacterium mesophilum strain KAUST100406-0324T from Red Sea, a novel genus in the family Rhodobacteraceae.</title>
        <authorList>
            <person name="Essack M."/>
            <person name="Alam I."/>
            <person name="Lafi F."/>
            <person name="Alawi W."/>
            <person name="Kamanu F."/>
            <person name="Al-Suwailem A."/>
            <person name="Lee O.O."/>
            <person name="Xu Y."/>
            <person name="Bajic V."/>
            <person name="Qian P.-Y."/>
            <person name="Archer J."/>
        </authorList>
    </citation>
    <scope>NUCLEOTIDE SEQUENCE</scope>
    <source>
        <strain evidence="2">KAUST100406-0324</strain>
    </source>
</reference>
<evidence type="ECO:0000313" key="3">
    <source>
        <dbReference type="Proteomes" id="UP000698242"/>
    </source>
</evidence>
<sequence>MSDDNNDKREREENAPKSVGPRQPKLPNGSESKPAPPPKKDK</sequence>
<dbReference type="Proteomes" id="UP000698242">
    <property type="component" value="Unassembled WGS sequence"/>
</dbReference>
<keyword evidence="3" id="KW-1185">Reference proteome</keyword>
<comment type="caution">
    <text evidence="2">The sequence shown here is derived from an EMBL/GenBank/DDBJ whole genome shotgun (WGS) entry which is preliminary data.</text>
</comment>
<organism evidence="2 3">
    <name type="scientific">Profundibacterium mesophilum KAUST100406-0324</name>
    <dbReference type="NCBI Taxonomy" id="1037889"/>
    <lineage>
        <taxon>Bacteria</taxon>
        <taxon>Pseudomonadati</taxon>
        <taxon>Pseudomonadota</taxon>
        <taxon>Alphaproteobacteria</taxon>
        <taxon>Rhodobacterales</taxon>
        <taxon>Roseobacteraceae</taxon>
        <taxon>Profundibacterium</taxon>
    </lineage>
</organism>
<dbReference type="RefSeq" id="WP_268892436.1">
    <property type="nucleotide sequence ID" value="NZ_APKE01000074.1"/>
</dbReference>
<accession>A0A921NS98</accession>
<feature type="region of interest" description="Disordered" evidence="1">
    <location>
        <begin position="1"/>
        <end position="42"/>
    </location>
</feature>
<evidence type="ECO:0000256" key="1">
    <source>
        <dbReference type="SAM" id="MobiDB-lite"/>
    </source>
</evidence>
<dbReference type="EMBL" id="APKE01000074">
    <property type="protein sequence ID" value="KAF0674388.1"/>
    <property type="molecule type" value="Genomic_DNA"/>
</dbReference>
<proteinExistence type="predicted"/>
<name>A0A921NS98_9RHOB</name>
<dbReference type="AlphaFoldDB" id="A0A921NS98"/>
<evidence type="ECO:0000313" key="2">
    <source>
        <dbReference type="EMBL" id="KAF0674388.1"/>
    </source>
</evidence>